<keyword evidence="2" id="KW-1185">Reference proteome</keyword>
<gene>
    <name evidence="1" type="ORF">RchiOBHm_Chr7g0231491</name>
</gene>
<reference evidence="1 2" key="1">
    <citation type="journal article" date="2018" name="Nat. Genet.">
        <title>The Rosa genome provides new insights in the design of modern roses.</title>
        <authorList>
            <person name="Bendahmane M."/>
        </authorList>
    </citation>
    <scope>NUCLEOTIDE SEQUENCE [LARGE SCALE GENOMIC DNA]</scope>
    <source>
        <strain evidence="2">cv. Old Blush</strain>
    </source>
</reference>
<proteinExistence type="predicted"/>
<name>A0A2P6PFN6_ROSCH</name>
<evidence type="ECO:0000313" key="2">
    <source>
        <dbReference type="Proteomes" id="UP000238479"/>
    </source>
</evidence>
<accession>A0A2P6PFN6</accession>
<comment type="caution">
    <text evidence="1">The sequence shown here is derived from an EMBL/GenBank/DDBJ whole genome shotgun (WGS) entry which is preliminary data.</text>
</comment>
<dbReference type="Gramene" id="PRQ20746">
    <property type="protein sequence ID" value="PRQ20746"/>
    <property type="gene ID" value="RchiOBHm_Chr7g0231491"/>
</dbReference>
<dbReference type="AlphaFoldDB" id="A0A2P6PFN6"/>
<evidence type="ECO:0000313" key="1">
    <source>
        <dbReference type="EMBL" id="PRQ20746.1"/>
    </source>
</evidence>
<sequence length="86" mass="9904">MQGCSFNKQVKIVIATMTLHNYIWIHAHGDRHFVRNEEREGYGSSGGIEMDDDVEEEYHGHGAQEMETIRKNITQSLMNARNNVNI</sequence>
<organism evidence="1 2">
    <name type="scientific">Rosa chinensis</name>
    <name type="common">China rose</name>
    <dbReference type="NCBI Taxonomy" id="74649"/>
    <lineage>
        <taxon>Eukaryota</taxon>
        <taxon>Viridiplantae</taxon>
        <taxon>Streptophyta</taxon>
        <taxon>Embryophyta</taxon>
        <taxon>Tracheophyta</taxon>
        <taxon>Spermatophyta</taxon>
        <taxon>Magnoliopsida</taxon>
        <taxon>eudicotyledons</taxon>
        <taxon>Gunneridae</taxon>
        <taxon>Pentapetalae</taxon>
        <taxon>rosids</taxon>
        <taxon>fabids</taxon>
        <taxon>Rosales</taxon>
        <taxon>Rosaceae</taxon>
        <taxon>Rosoideae</taxon>
        <taxon>Rosoideae incertae sedis</taxon>
        <taxon>Rosa</taxon>
    </lineage>
</organism>
<dbReference type="Proteomes" id="UP000238479">
    <property type="component" value="Chromosome 7"/>
</dbReference>
<dbReference type="EMBL" id="PDCK01000045">
    <property type="protein sequence ID" value="PRQ20746.1"/>
    <property type="molecule type" value="Genomic_DNA"/>
</dbReference>
<protein>
    <submittedName>
        <fullName evidence="1">Uncharacterized protein</fullName>
    </submittedName>
</protein>